<feature type="transmembrane region" description="Helical" evidence="1">
    <location>
        <begin position="38"/>
        <end position="57"/>
    </location>
</feature>
<reference evidence="2" key="1">
    <citation type="submission" date="2021-06" db="EMBL/GenBank/DDBJ databases">
        <title>Comparative genomics, transcriptomics and evolutionary studies reveal genomic signatures of adaptation to plant cell wall in hemibiotrophic fungi.</title>
        <authorList>
            <consortium name="DOE Joint Genome Institute"/>
            <person name="Baroncelli R."/>
            <person name="Diaz J.F."/>
            <person name="Benocci T."/>
            <person name="Peng M."/>
            <person name="Battaglia E."/>
            <person name="Haridas S."/>
            <person name="Andreopoulos W."/>
            <person name="Labutti K."/>
            <person name="Pangilinan J."/>
            <person name="Floch G.L."/>
            <person name="Makela M.R."/>
            <person name="Henrissat B."/>
            <person name="Grigoriev I.V."/>
            <person name="Crouch J.A."/>
            <person name="De Vries R.P."/>
            <person name="Sukno S.A."/>
            <person name="Thon M.R."/>
        </authorList>
    </citation>
    <scope>NUCLEOTIDE SEQUENCE</scope>
    <source>
        <strain evidence="2">CBS 193.32</strain>
    </source>
</reference>
<dbReference type="GeneID" id="85461053"/>
<dbReference type="Proteomes" id="UP001224890">
    <property type="component" value="Unassembled WGS sequence"/>
</dbReference>
<keyword evidence="1" id="KW-0812">Transmembrane</keyword>
<protein>
    <submittedName>
        <fullName evidence="2">Uncharacterized protein</fullName>
    </submittedName>
</protein>
<dbReference type="EMBL" id="JAHMHR010000103">
    <property type="protein sequence ID" value="KAK1657131.1"/>
    <property type="molecule type" value="Genomic_DNA"/>
</dbReference>
<evidence type="ECO:0000313" key="3">
    <source>
        <dbReference type="Proteomes" id="UP001224890"/>
    </source>
</evidence>
<evidence type="ECO:0000256" key="1">
    <source>
        <dbReference type="SAM" id="Phobius"/>
    </source>
</evidence>
<name>A0AAJ0A8R0_9PEZI</name>
<organism evidence="2 3">
    <name type="scientific">Colletotrichum godetiae</name>
    <dbReference type="NCBI Taxonomy" id="1209918"/>
    <lineage>
        <taxon>Eukaryota</taxon>
        <taxon>Fungi</taxon>
        <taxon>Dikarya</taxon>
        <taxon>Ascomycota</taxon>
        <taxon>Pezizomycotina</taxon>
        <taxon>Sordariomycetes</taxon>
        <taxon>Hypocreomycetidae</taxon>
        <taxon>Glomerellales</taxon>
        <taxon>Glomerellaceae</taxon>
        <taxon>Colletotrichum</taxon>
        <taxon>Colletotrichum acutatum species complex</taxon>
    </lineage>
</organism>
<evidence type="ECO:0000313" key="2">
    <source>
        <dbReference type="EMBL" id="KAK1657131.1"/>
    </source>
</evidence>
<comment type="caution">
    <text evidence="2">The sequence shown here is derived from an EMBL/GenBank/DDBJ whole genome shotgun (WGS) entry which is preliminary data.</text>
</comment>
<sequence length="80" mass="8557">MGAPVAMTISQKRATVPPSIIATAIPNINREFQSLDQAGWYGSGFLLTLAGFVSLWGKAFKHASIKWVFLPAAVVLNLAV</sequence>
<dbReference type="AlphaFoldDB" id="A0AAJ0A8R0"/>
<keyword evidence="1" id="KW-1133">Transmembrane helix</keyword>
<accession>A0AAJ0A8R0</accession>
<proteinExistence type="predicted"/>
<dbReference type="RefSeq" id="XP_060421895.1">
    <property type="nucleotide sequence ID" value="XM_060576527.1"/>
</dbReference>
<gene>
    <name evidence="2" type="ORF">BDP55DRAFT_686729</name>
</gene>
<keyword evidence="3" id="KW-1185">Reference proteome</keyword>
<keyword evidence="1" id="KW-0472">Membrane</keyword>